<dbReference type="EMBL" id="SMOL01000143">
    <property type="protein sequence ID" value="KAB2630906.1"/>
    <property type="molecule type" value="Genomic_DNA"/>
</dbReference>
<dbReference type="PANTHER" id="PTHR47252:SF5">
    <property type="entry name" value="GLYCOSYL TRANSFERASE FAMILY 1 DOMAIN-CONTAINING PROTEIN"/>
    <property type="match status" value="1"/>
</dbReference>
<gene>
    <name evidence="1" type="ORF">D8674_008425</name>
</gene>
<evidence type="ECO:0000313" key="1">
    <source>
        <dbReference type="EMBL" id="KAB2630906.1"/>
    </source>
</evidence>
<dbReference type="InterPro" id="IPR041693">
    <property type="entry name" value="Glyco_trans_4_5"/>
</dbReference>
<name>A0A5N5HSQ8_9ROSA</name>
<dbReference type="AlphaFoldDB" id="A0A5N5HSQ8"/>
<dbReference type="Proteomes" id="UP000327157">
    <property type="component" value="Chromosome 12"/>
</dbReference>
<accession>A0A5N5HSQ8</accession>
<evidence type="ECO:0000313" key="2">
    <source>
        <dbReference type="Proteomes" id="UP000327157"/>
    </source>
</evidence>
<proteinExistence type="predicted"/>
<reference evidence="1 2" key="1">
    <citation type="submission" date="2019-09" db="EMBL/GenBank/DDBJ databases">
        <authorList>
            <person name="Ou C."/>
        </authorList>
    </citation>
    <scope>NUCLEOTIDE SEQUENCE [LARGE SCALE GENOMIC DNA]</scope>
    <source>
        <strain evidence="1">S2</strain>
        <tissue evidence="1">Leaf</tissue>
    </source>
</reference>
<organism evidence="1 2">
    <name type="scientific">Pyrus ussuriensis x Pyrus communis</name>
    <dbReference type="NCBI Taxonomy" id="2448454"/>
    <lineage>
        <taxon>Eukaryota</taxon>
        <taxon>Viridiplantae</taxon>
        <taxon>Streptophyta</taxon>
        <taxon>Embryophyta</taxon>
        <taxon>Tracheophyta</taxon>
        <taxon>Spermatophyta</taxon>
        <taxon>Magnoliopsida</taxon>
        <taxon>eudicotyledons</taxon>
        <taxon>Gunneridae</taxon>
        <taxon>Pentapetalae</taxon>
        <taxon>rosids</taxon>
        <taxon>fabids</taxon>
        <taxon>Rosales</taxon>
        <taxon>Rosaceae</taxon>
        <taxon>Amygdaloideae</taxon>
        <taxon>Maleae</taxon>
        <taxon>Pyrus</taxon>
    </lineage>
</organism>
<reference evidence="2" key="2">
    <citation type="submission" date="2019-10" db="EMBL/GenBank/DDBJ databases">
        <title>A de novo genome assembly of a pear dwarfing rootstock.</title>
        <authorList>
            <person name="Wang F."/>
            <person name="Wang J."/>
            <person name="Li S."/>
            <person name="Zhang Y."/>
            <person name="Fang M."/>
            <person name="Ma L."/>
            <person name="Zhao Y."/>
            <person name="Jiang S."/>
        </authorList>
    </citation>
    <scope>NUCLEOTIDE SEQUENCE [LARGE SCALE GENOMIC DNA]</scope>
</reference>
<protein>
    <submittedName>
        <fullName evidence="1">Uncharacterized protein</fullName>
    </submittedName>
</protein>
<dbReference type="Pfam" id="PF16994">
    <property type="entry name" value="Glyco_trans_4_5"/>
    <property type="match status" value="1"/>
</dbReference>
<comment type="caution">
    <text evidence="1">The sequence shown here is derived from an EMBL/GenBank/DDBJ whole genome shotgun (WGS) entry which is preliminary data.</text>
</comment>
<dbReference type="PANTHER" id="PTHR47252">
    <property type="entry name" value="GLYCOSYLTRANSFERASE"/>
    <property type="match status" value="1"/>
</dbReference>
<sequence>MKSSDTDATTYKTVNKALKADLVVLNIAVSGKWLEVVLRDNVPHVLPKVLWWIHEMCGHYFKLDYVKHLPLVAGSMIDLHYHRSHQHCKYFDFHLISRRDSIE</sequence>
<reference evidence="1 2" key="3">
    <citation type="submission" date="2019-11" db="EMBL/GenBank/DDBJ databases">
        <title>A de novo genome assembly of a pear dwarfing rootstock.</title>
        <authorList>
            <person name="Wang F."/>
            <person name="Wang J."/>
            <person name="Li S."/>
            <person name="Zhang Y."/>
            <person name="Fang M."/>
            <person name="Ma L."/>
            <person name="Zhao Y."/>
            <person name="Jiang S."/>
        </authorList>
    </citation>
    <scope>NUCLEOTIDE SEQUENCE [LARGE SCALE GENOMIC DNA]</scope>
    <source>
        <strain evidence="1">S2</strain>
        <tissue evidence="1">Leaf</tissue>
    </source>
</reference>
<dbReference type="OrthoDB" id="1696943at2759"/>
<keyword evidence="2" id="KW-1185">Reference proteome</keyword>